<accession>A0ABP9DA61</accession>
<name>A0ABP9DA61_9ACTN</name>
<reference evidence="3" key="1">
    <citation type="journal article" date="2019" name="Int. J. Syst. Evol. Microbiol.">
        <title>The Global Catalogue of Microorganisms (GCM) 10K type strain sequencing project: providing services to taxonomists for standard genome sequencing and annotation.</title>
        <authorList>
            <consortium name="The Broad Institute Genomics Platform"/>
            <consortium name="The Broad Institute Genome Sequencing Center for Infectious Disease"/>
            <person name="Wu L."/>
            <person name="Ma J."/>
        </authorList>
    </citation>
    <scope>NUCLEOTIDE SEQUENCE [LARGE SCALE GENOMIC DNA]</scope>
    <source>
        <strain evidence="3">JCM 13006</strain>
    </source>
</reference>
<evidence type="ECO:0000256" key="1">
    <source>
        <dbReference type="SAM" id="MobiDB-lite"/>
    </source>
</evidence>
<organism evidence="2 3">
    <name type="scientific">Kitasatospora terrestris</name>
    <dbReference type="NCBI Taxonomy" id="258051"/>
    <lineage>
        <taxon>Bacteria</taxon>
        <taxon>Bacillati</taxon>
        <taxon>Actinomycetota</taxon>
        <taxon>Actinomycetes</taxon>
        <taxon>Kitasatosporales</taxon>
        <taxon>Streptomycetaceae</taxon>
        <taxon>Kitasatospora</taxon>
    </lineage>
</organism>
<sequence length="77" mass="7915">MRGAGLGGGGDGHQDGRGQQAGGEQPGRAMTGHRSPRDGPAQGGTYRGVALRTQRGRHHSQVFEYKPIAVAPGGPLE</sequence>
<comment type="caution">
    <text evidence="2">The sequence shown here is derived from an EMBL/GenBank/DDBJ whole genome shotgun (WGS) entry which is preliminary data.</text>
</comment>
<evidence type="ECO:0000313" key="3">
    <source>
        <dbReference type="Proteomes" id="UP001501752"/>
    </source>
</evidence>
<feature type="region of interest" description="Disordered" evidence="1">
    <location>
        <begin position="1"/>
        <end position="77"/>
    </location>
</feature>
<dbReference type="Proteomes" id="UP001501752">
    <property type="component" value="Unassembled WGS sequence"/>
</dbReference>
<evidence type="ECO:0000313" key="2">
    <source>
        <dbReference type="EMBL" id="GAA4836960.1"/>
    </source>
</evidence>
<dbReference type="EMBL" id="BAABIS010000001">
    <property type="protein sequence ID" value="GAA4836960.1"/>
    <property type="molecule type" value="Genomic_DNA"/>
</dbReference>
<gene>
    <name evidence="2" type="ORF">GCM10023235_09900</name>
</gene>
<protein>
    <submittedName>
        <fullName evidence="2">Uncharacterized protein</fullName>
    </submittedName>
</protein>
<keyword evidence="3" id="KW-1185">Reference proteome</keyword>
<proteinExistence type="predicted"/>
<feature type="compositionally biased region" description="Gly residues" evidence="1">
    <location>
        <begin position="1"/>
        <end position="11"/>
    </location>
</feature>